<protein>
    <recommendedName>
        <fullName evidence="2">Phage tail protein</fullName>
    </recommendedName>
</protein>
<evidence type="ECO:0008006" key="2">
    <source>
        <dbReference type="Google" id="ProtNLM"/>
    </source>
</evidence>
<dbReference type="AlphaFoldDB" id="A0A0F8XYN1"/>
<name>A0A0F8XYN1_9ZZZZ</name>
<sequence length="139" mass="14630">MVTAIASVGIQLQVGDGAGPDNFTDVPKVVSGNIPGVGKELIETTSLDSTGGNREYIPSFNEQKIITCPIFFVPDNTIHNGLWTDAEDGTLRNFKIILTDTSGTTYSFAAYVKLEGNFATGEAVQGTLELSVSGAVVKS</sequence>
<proteinExistence type="predicted"/>
<comment type="caution">
    <text evidence="1">The sequence shown here is derived from an EMBL/GenBank/DDBJ whole genome shotgun (WGS) entry which is preliminary data.</text>
</comment>
<dbReference type="Gene3D" id="4.10.410.40">
    <property type="match status" value="1"/>
</dbReference>
<gene>
    <name evidence="1" type="ORF">LCGC14_2886030</name>
</gene>
<organism evidence="1">
    <name type="scientific">marine sediment metagenome</name>
    <dbReference type="NCBI Taxonomy" id="412755"/>
    <lineage>
        <taxon>unclassified sequences</taxon>
        <taxon>metagenomes</taxon>
        <taxon>ecological metagenomes</taxon>
    </lineage>
</organism>
<dbReference type="EMBL" id="LAZR01056432">
    <property type="protein sequence ID" value="KKK74212.1"/>
    <property type="molecule type" value="Genomic_DNA"/>
</dbReference>
<reference evidence="1" key="1">
    <citation type="journal article" date="2015" name="Nature">
        <title>Complex archaea that bridge the gap between prokaryotes and eukaryotes.</title>
        <authorList>
            <person name="Spang A."/>
            <person name="Saw J.H."/>
            <person name="Jorgensen S.L."/>
            <person name="Zaremba-Niedzwiedzka K."/>
            <person name="Martijn J."/>
            <person name="Lind A.E."/>
            <person name="van Eijk R."/>
            <person name="Schleper C."/>
            <person name="Guy L."/>
            <person name="Ettema T.J."/>
        </authorList>
    </citation>
    <scope>NUCLEOTIDE SEQUENCE</scope>
</reference>
<evidence type="ECO:0000313" key="1">
    <source>
        <dbReference type="EMBL" id="KKK74212.1"/>
    </source>
</evidence>
<accession>A0A0F8XYN1</accession>